<evidence type="ECO:0000313" key="19">
    <source>
        <dbReference type="Proteomes" id="UP000476176"/>
    </source>
</evidence>
<dbReference type="EMBL" id="QXFW01002045">
    <property type="protein sequence ID" value="KAE8982711.1"/>
    <property type="molecule type" value="Genomic_DNA"/>
</dbReference>
<dbReference type="Proteomes" id="UP000429523">
    <property type="component" value="Unassembled WGS sequence"/>
</dbReference>
<evidence type="ECO:0000313" key="9">
    <source>
        <dbReference type="EMBL" id="KAE9194169.1"/>
    </source>
</evidence>
<dbReference type="EMBL" id="QXGC01002121">
    <property type="protein sequence ID" value="KAE9190506.1"/>
    <property type="molecule type" value="Genomic_DNA"/>
</dbReference>
<feature type="signal peptide" evidence="1">
    <location>
        <begin position="1"/>
        <end position="15"/>
    </location>
</feature>
<dbReference type="Proteomes" id="UP000440367">
    <property type="component" value="Unassembled WGS sequence"/>
</dbReference>
<dbReference type="Proteomes" id="UP000486351">
    <property type="component" value="Unassembled WGS sequence"/>
</dbReference>
<evidence type="ECO:0000313" key="10">
    <source>
        <dbReference type="EMBL" id="KAE9284582.1"/>
    </source>
</evidence>
<evidence type="ECO:0000313" key="16">
    <source>
        <dbReference type="Proteomes" id="UP000440732"/>
    </source>
</evidence>
<evidence type="ECO:0000313" key="2">
    <source>
        <dbReference type="EMBL" id="KAE8925961.1"/>
    </source>
</evidence>
<dbReference type="EMBL" id="QXFZ01002088">
    <property type="protein sequence ID" value="KAE9080929.1"/>
    <property type="molecule type" value="Genomic_DNA"/>
</dbReference>
<dbReference type="EMBL" id="QXFX01001738">
    <property type="protein sequence ID" value="KAE9085518.1"/>
    <property type="molecule type" value="Genomic_DNA"/>
</dbReference>
<dbReference type="EMBL" id="QXFY01001778">
    <property type="protein sequence ID" value="KAE9309677.1"/>
    <property type="molecule type" value="Genomic_DNA"/>
</dbReference>
<evidence type="ECO:0000313" key="8">
    <source>
        <dbReference type="EMBL" id="KAE9190506.1"/>
    </source>
</evidence>
<evidence type="ECO:0000313" key="21">
    <source>
        <dbReference type="Proteomes" id="UP000488956"/>
    </source>
</evidence>
<feature type="chain" id="PRO_5036165756" description="Secreted protein" evidence="1">
    <location>
        <begin position="16"/>
        <end position="98"/>
    </location>
</feature>
<evidence type="ECO:0000313" key="5">
    <source>
        <dbReference type="EMBL" id="KAE9085518.1"/>
    </source>
</evidence>
<evidence type="ECO:0000313" key="7">
    <source>
        <dbReference type="EMBL" id="KAE9182897.1"/>
    </source>
</evidence>
<sequence>MCLLYFLVLLGASDRQRHRAEDTRALRRLSQFDTLTALERWSATRAALAGLECCCYRPVSGAHSLLLLLIMRLAAGPRSIPSGPAAARPSGKASQYHH</sequence>
<dbReference type="Proteomes" id="UP000460718">
    <property type="component" value="Unassembled WGS sequence"/>
</dbReference>
<evidence type="ECO:0000313" key="4">
    <source>
        <dbReference type="EMBL" id="KAE9080929.1"/>
    </source>
</evidence>
<name>A0A6A3QQ18_9STRA</name>
<accession>A0A6A3QQ18</accession>
<organism evidence="4 17">
    <name type="scientific">Phytophthora fragariae</name>
    <dbReference type="NCBI Taxonomy" id="53985"/>
    <lineage>
        <taxon>Eukaryota</taxon>
        <taxon>Sar</taxon>
        <taxon>Stramenopiles</taxon>
        <taxon>Oomycota</taxon>
        <taxon>Peronosporomycetes</taxon>
        <taxon>Peronosporales</taxon>
        <taxon>Peronosporaceae</taxon>
        <taxon>Phytophthora</taxon>
    </lineage>
</organism>
<gene>
    <name evidence="10" type="ORF">PF001_g22313</name>
    <name evidence="9" type="ORF">PF002_g23684</name>
    <name evidence="8" type="ORF">PF004_g21884</name>
    <name evidence="7" type="ORF">PF005_g22305</name>
    <name evidence="6" type="ORF">PF006_g22343</name>
    <name evidence="4" type="ORF">PF007_g22848</name>
    <name evidence="11" type="ORF">PF008_g20637</name>
    <name evidence="2" type="ORF">PF009_g23839</name>
    <name evidence="5" type="ORF">PF010_g20431</name>
    <name evidence="3" type="ORF">PF011_g21500</name>
</gene>
<proteinExistence type="predicted"/>
<evidence type="ECO:0000313" key="14">
    <source>
        <dbReference type="Proteomes" id="UP000437068"/>
    </source>
</evidence>
<keyword evidence="1" id="KW-0732">Signal</keyword>
<evidence type="ECO:0000313" key="20">
    <source>
        <dbReference type="Proteomes" id="UP000486351"/>
    </source>
</evidence>
<dbReference type="Proteomes" id="UP000476176">
    <property type="component" value="Unassembled WGS sequence"/>
</dbReference>
<dbReference type="Proteomes" id="UP000488956">
    <property type="component" value="Unassembled WGS sequence"/>
</dbReference>
<dbReference type="EMBL" id="QXGE01002136">
    <property type="protein sequence ID" value="KAE9284582.1"/>
    <property type="molecule type" value="Genomic_DNA"/>
</dbReference>
<dbReference type="EMBL" id="QXGF01002146">
    <property type="protein sequence ID" value="KAE8925961.1"/>
    <property type="molecule type" value="Genomic_DNA"/>
</dbReference>
<dbReference type="OrthoDB" id="10282502at2759"/>
<dbReference type="Proteomes" id="UP000441208">
    <property type="component" value="Unassembled WGS sequence"/>
</dbReference>
<dbReference type="Proteomes" id="UP000433483">
    <property type="component" value="Unassembled WGS sequence"/>
</dbReference>
<evidence type="ECO:0000313" key="11">
    <source>
        <dbReference type="EMBL" id="KAE9309677.1"/>
    </source>
</evidence>
<dbReference type="EMBL" id="QXGB01001988">
    <property type="protein sequence ID" value="KAE9182897.1"/>
    <property type="molecule type" value="Genomic_DNA"/>
</dbReference>
<evidence type="ECO:0000313" key="17">
    <source>
        <dbReference type="Proteomes" id="UP000441208"/>
    </source>
</evidence>
<evidence type="ECO:0000313" key="13">
    <source>
        <dbReference type="Proteomes" id="UP000433483"/>
    </source>
</evidence>
<evidence type="ECO:0000313" key="15">
    <source>
        <dbReference type="Proteomes" id="UP000440367"/>
    </source>
</evidence>
<dbReference type="Proteomes" id="UP000437068">
    <property type="component" value="Unassembled WGS sequence"/>
</dbReference>
<dbReference type="AlphaFoldDB" id="A0A6A3QQ18"/>
<evidence type="ECO:0000256" key="1">
    <source>
        <dbReference type="SAM" id="SignalP"/>
    </source>
</evidence>
<evidence type="ECO:0000313" key="12">
    <source>
        <dbReference type="Proteomes" id="UP000429523"/>
    </source>
</evidence>
<dbReference type="EMBL" id="QXGA01002162">
    <property type="protein sequence ID" value="KAE9102748.1"/>
    <property type="molecule type" value="Genomic_DNA"/>
</dbReference>
<reference evidence="12 13" key="1">
    <citation type="submission" date="2018-08" db="EMBL/GenBank/DDBJ databases">
        <title>Genomic investigation of the strawberry pathogen Phytophthora fragariae indicates pathogenicity is determined by transcriptional variation in three key races.</title>
        <authorList>
            <person name="Adams T.M."/>
            <person name="Armitage A.D."/>
            <person name="Sobczyk M.K."/>
            <person name="Bates H.J."/>
            <person name="Dunwell J.M."/>
            <person name="Nellist C.F."/>
            <person name="Harrison R.J."/>
        </authorList>
    </citation>
    <scope>NUCLEOTIDE SEQUENCE [LARGE SCALE GENOMIC DNA]</scope>
    <source>
        <strain evidence="10 14">A4</strain>
        <strain evidence="9 15">BC-1</strain>
        <strain evidence="8 19">BC-23</strain>
        <strain evidence="7 13">NOV-27</strain>
        <strain evidence="6 16">NOV-5</strain>
        <strain evidence="4 17">NOV-71</strain>
        <strain evidence="11 20">NOV-77</strain>
        <strain evidence="2 12">NOV-9</strain>
        <strain evidence="5 21">ONT-3</strain>
        <strain evidence="3 18">SCRP245</strain>
    </source>
</reference>
<comment type="caution">
    <text evidence="4">The sequence shown here is derived from an EMBL/GenBank/DDBJ whole genome shotgun (WGS) entry which is preliminary data.</text>
</comment>
<evidence type="ECO:0000313" key="6">
    <source>
        <dbReference type="EMBL" id="KAE9102748.1"/>
    </source>
</evidence>
<dbReference type="Proteomes" id="UP000440732">
    <property type="component" value="Unassembled WGS sequence"/>
</dbReference>
<dbReference type="EMBL" id="QXGD01002068">
    <property type="protein sequence ID" value="KAE9194169.1"/>
    <property type="molecule type" value="Genomic_DNA"/>
</dbReference>
<evidence type="ECO:0008006" key="22">
    <source>
        <dbReference type="Google" id="ProtNLM"/>
    </source>
</evidence>
<keyword evidence="13" id="KW-1185">Reference proteome</keyword>
<evidence type="ECO:0000313" key="3">
    <source>
        <dbReference type="EMBL" id="KAE8982711.1"/>
    </source>
</evidence>
<protein>
    <recommendedName>
        <fullName evidence="22">Secreted protein</fullName>
    </recommendedName>
</protein>
<evidence type="ECO:0000313" key="18">
    <source>
        <dbReference type="Proteomes" id="UP000460718"/>
    </source>
</evidence>